<accession>A0A3R5V2M0</accession>
<keyword evidence="1" id="KW-0687">Ribonucleoprotein</keyword>
<gene>
    <name evidence="1" type="primary">rpl21</name>
</gene>
<keyword evidence="1" id="KW-0689">Ribosomal protein</keyword>
<dbReference type="GO" id="GO:0005840">
    <property type="term" value="C:ribosome"/>
    <property type="evidence" value="ECO:0007669"/>
    <property type="project" value="UniProtKB-KW"/>
</dbReference>
<dbReference type="GeneID" id="38948264"/>
<proteinExistence type="predicted"/>
<dbReference type="InterPro" id="IPR036164">
    <property type="entry name" value="bL21-like_sf"/>
</dbReference>
<dbReference type="RefSeq" id="YP_009551103.1">
    <property type="nucleotide sequence ID" value="NC_040299.1"/>
</dbReference>
<dbReference type="GO" id="GO:0005737">
    <property type="term" value="C:cytoplasm"/>
    <property type="evidence" value="ECO:0007669"/>
    <property type="project" value="UniProtKB-ARBA"/>
</dbReference>
<evidence type="ECO:0000313" key="1">
    <source>
        <dbReference type="EMBL" id="QAA12033.1"/>
    </source>
</evidence>
<name>A0A3R5V2M0_9STRA</name>
<dbReference type="Pfam" id="PF00829">
    <property type="entry name" value="Ribosomal_L21p"/>
    <property type="match status" value="1"/>
</dbReference>
<reference evidence="1" key="1">
    <citation type="journal article" date="2019" name="Genome Biol. Evol.">
        <title>Plastid Genomes and Proteins Illuminate the Evolution of Eustigmatophyte Algae and Their Bacterial Endosymbionts.</title>
        <authorList>
            <person name="Sevcikova T."/>
            <person name="Yurchenko T."/>
            <person name="Fawley K.P."/>
            <person name="Amaral R."/>
            <person name="Strnad H."/>
            <person name="Santos L.M."/>
            <person name="Fawley M.W."/>
            <person name="Elias M."/>
        </authorList>
    </citation>
    <scope>NUCLEOTIDE SEQUENCE</scope>
    <source>
        <strain evidence="1">CAUP Q 401</strain>
    </source>
</reference>
<keyword evidence="1" id="KW-0934">Plastid</keyword>
<organism evidence="1">
    <name type="scientific">Pseudellipsoidion edaphicum</name>
    <dbReference type="NCBI Taxonomy" id="1431838"/>
    <lineage>
        <taxon>Eukaryota</taxon>
        <taxon>Sar</taxon>
        <taxon>Stramenopiles</taxon>
        <taxon>Ochrophyta</taxon>
        <taxon>Eustigmatophyceae</taxon>
        <taxon>Eustigmatales</taxon>
        <taxon>Neomonodaceae</taxon>
        <taxon>Pseudellipsoidion</taxon>
    </lineage>
</organism>
<dbReference type="InterPro" id="IPR028909">
    <property type="entry name" value="bL21-like"/>
</dbReference>
<dbReference type="EMBL" id="MK281457">
    <property type="protein sequence ID" value="QAA12033.1"/>
    <property type="molecule type" value="Genomic_DNA"/>
</dbReference>
<geneLocation type="plastid" evidence="1"/>
<protein>
    <submittedName>
        <fullName evidence="1">Ribosomal protein L21</fullName>
    </submittedName>
</protein>
<dbReference type="SUPFAM" id="SSF141091">
    <property type="entry name" value="L21p-like"/>
    <property type="match status" value="1"/>
</dbReference>
<dbReference type="AlphaFoldDB" id="A0A3R5V2M0"/>
<sequence length="147" mass="17471">MTNIYSIIESFGRQFWVEPTQFQEFQNFKLYNPPKNDRLLKSIYSHNPLRANIIFFNKVMFVMDELSKYKTYLGFPILTGFRIEASLLPGIFKKSKLFVFKMRSKKKFRRKLGCRISSRRIRFDNISQSLGCYISEKSVKLEILGNN</sequence>